<dbReference type="SUPFAM" id="SSF56601">
    <property type="entry name" value="beta-lactamase/transpeptidase-like"/>
    <property type="match status" value="1"/>
</dbReference>
<dbReference type="InterPro" id="IPR050491">
    <property type="entry name" value="AmpC-like"/>
</dbReference>
<dbReference type="RefSeq" id="WP_148601813.1">
    <property type="nucleotide sequence ID" value="NZ_VSLD01000013.1"/>
</dbReference>
<dbReference type="OrthoDB" id="3171327at2"/>
<organism evidence="2 3">
    <name type="scientific">Arthrobacter echini</name>
    <dbReference type="NCBI Taxonomy" id="1529066"/>
    <lineage>
        <taxon>Bacteria</taxon>
        <taxon>Bacillati</taxon>
        <taxon>Actinomycetota</taxon>
        <taxon>Actinomycetes</taxon>
        <taxon>Micrococcales</taxon>
        <taxon>Micrococcaceae</taxon>
        <taxon>Arthrobacter</taxon>
    </lineage>
</organism>
<dbReference type="Proteomes" id="UP000323410">
    <property type="component" value="Unassembled WGS sequence"/>
</dbReference>
<reference evidence="2 3" key="1">
    <citation type="submission" date="2019-08" db="EMBL/GenBank/DDBJ databases">
        <title>Genone of Arthrobacter echini P9.</title>
        <authorList>
            <person name="Bowman J.P."/>
        </authorList>
    </citation>
    <scope>NUCLEOTIDE SEQUENCE [LARGE SCALE GENOMIC DNA]</scope>
    <source>
        <strain evidence="2 3">P9</strain>
    </source>
</reference>
<feature type="domain" description="Beta-lactamase-related" evidence="1">
    <location>
        <begin position="32"/>
        <end position="272"/>
    </location>
</feature>
<proteinExistence type="predicted"/>
<dbReference type="InterPro" id="IPR001466">
    <property type="entry name" value="Beta-lactam-related"/>
</dbReference>
<protein>
    <submittedName>
        <fullName evidence="2">Beta-lactamase family protein</fullName>
    </submittedName>
</protein>
<keyword evidence="3" id="KW-1185">Reference proteome</keyword>
<evidence type="ECO:0000259" key="1">
    <source>
        <dbReference type="Pfam" id="PF00144"/>
    </source>
</evidence>
<dbReference type="PANTHER" id="PTHR46825:SF9">
    <property type="entry name" value="BETA-LACTAMASE-RELATED DOMAIN-CONTAINING PROTEIN"/>
    <property type="match status" value="1"/>
</dbReference>
<dbReference type="Gene3D" id="3.40.710.10">
    <property type="entry name" value="DD-peptidase/beta-lactamase superfamily"/>
    <property type="match status" value="1"/>
</dbReference>
<comment type="caution">
    <text evidence="2">The sequence shown here is derived from an EMBL/GenBank/DDBJ whole genome shotgun (WGS) entry which is preliminary data.</text>
</comment>
<evidence type="ECO:0000313" key="3">
    <source>
        <dbReference type="Proteomes" id="UP000323410"/>
    </source>
</evidence>
<name>A0A5D0XIM3_9MICC</name>
<dbReference type="InterPro" id="IPR012338">
    <property type="entry name" value="Beta-lactam/transpept-like"/>
</dbReference>
<sequence length="286" mass="31512">MTTPRAVASLKQFALHRTHGETTRDVNPQNCAEMPFEWASITKTLTAAITYQLHFDGHLDLDQPISKTGGPYTEAPAWITPRSLVDHRSGLPRMPEGMTAKDDPYRGMTRDRFRELLPALWGGVVEPVGHDPDYSNLGYAVLTDVLEQHTDHTWQQLATTHLSLLGITQDVYTDVPDGGLVRKTLLGRTREPWSLGDGPFIGAGGLWGTLDALITYGQASRDWSKTFPASTNPPGWASSEDYWWHTGGSRDGSAIVLFNDVVVVAASTIGFGPFEAEKVARKELLR</sequence>
<dbReference type="EMBL" id="VSLD01000013">
    <property type="protein sequence ID" value="TYC96307.1"/>
    <property type="molecule type" value="Genomic_DNA"/>
</dbReference>
<dbReference type="AlphaFoldDB" id="A0A5D0XIM3"/>
<dbReference type="Pfam" id="PF00144">
    <property type="entry name" value="Beta-lactamase"/>
    <property type="match status" value="1"/>
</dbReference>
<accession>A0A5D0XIM3</accession>
<dbReference type="PANTHER" id="PTHR46825">
    <property type="entry name" value="D-ALANYL-D-ALANINE-CARBOXYPEPTIDASE/ENDOPEPTIDASE AMPH"/>
    <property type="match status" value="1"/>
</dbReference>
<evidence type="ECO:0000313" key="2">
    <source>
        <dbReference type="EMBL" id="TYC96307.1"/>
    </source>
</evidence>
<gene>
    <name evidence="2" type="ORF">FQ377_14050</name>
</gene>